<feature type="compositionally biased region" description="Polar residues" evidence="1">
    <location>
        <begin position="98"/>
        <end position="114"/>
    </location>
</feature>
<accession>A0A1G6NNV1</accession>
<gene>
    <name evidence="2" type="ORF">SAMN05421630_103232</name>
</gene>
<dbReference type="Pfam" id="PF19760">
    <property type="entry name" value="DUF6247"/>
    <property type="match status" value="1"/>
</dbReference>
<reference evidence="2 3" key="1">
    <citation type="submission" date="2016-10" db="EMBL/GenBank/DDBJ databases">
        <authorList>
            <person name="de Groot N.N."/>
        </authorList>
    </citation>
    <scope>NUCLEOTIDE SEQUENCE [LARGE SCALE GENOMIC DNA]</scope>
    <source>
        <strain evidence="2 3">CGMCC 4.5506</strain>
    </source>
</reference>
<evidence type="ECO:0000313" key="3">
    <source>
        <dbReference type="Proteomes" id="UP000199494"/>
    </source>
</evidence>
<keyword evidence="3" id="KW-1185">Reference proteome</keyword>
<protein>
    <submittedName>
        <fullName evidence="2">Uncharacterized protein</fullName>
    </submittedName>
</protein>
<dbReference type="Proteomes" id="UP000199494">
    <property type="component" value="Unassembled WGS sequence"/>
</dbReference>
<evidence type="ECO:0000256" key="1">
    <source>
        <dbReference type="SAM" id="MobiDB-lite"/>
    </source>
</evidence>
<dbReference type="InterPro" id="IPR046214">
    <property type="entry name" value="DUF6247"/>
</dbReference>
<name>A0A1G6NNV1_9PSEU</name>
<feature type="region of interest" description="Disordered" evidence="1">
    <location>
        <begin position="83"/>
        <end position="114"/>
    </location>
</feature>
<sequence>MGYRVCMTAAAAHGGPQPGRERFDSPLAIRAALLPEEVAAFDTACQQALRNASETLSLEALQSTLANWRRIARMTQADPAAHRRMLQQAARTRRTGQPPENGTDWQQLRTELGV</sequence>
<dbReference type="AlphaFoldDB" id="A0A1G6NNV1"/>
<organism evidence="2 3">
    <name type="scientific">Prauserella marina</name>
    <dbReference type="NCBI Taxonomy" id="530584"/>
    <lineage>
        <taxon>Bacteria</taxon>
        <taxon>Bacillati</taxon>
        <taxon>Actinomycetota</taxon>
        <taxon>Actinomycetes</taxon>
        <taxon>Pseudonocardiales</taxon>
        <taxon>Pseudonocardiaceae</taxon>
        <taxon>Prauserella</taxon>
    </lineage>
</organism>
<evidence type="ECO:0000313" key="2">
    <source>
        <dbReference type="EMBL" id="SDC69563.1"/>
    </source>
</evidence>
<dbReference type="EMBL" id="FMZE01000003">
    <property type="protein sequence ID" value="SDC69563.1"/>
    <property type="molecule type" value="Genomic_DNA"/>
</dbReference>
<proteinExistence type="predicted"/>